<comment type="caution">
    <text evidence="2">The sequence shown here is derived from an EMBL/GenBank/DDBJ whole genome shotgun (WGS) entry which is preliminary data.</text>
</comment>
<gene>
    <name evidence="2" type="ORF">QO231_23395</name>
</gene>
<evidence type="ECO:0000313" key="2">
    <source>
        <dbReference type="EMBL" id="MDU9006784.1"/>
    </source>
</evidence>
<organism evidence="2 3">
    <name type="scientific">Sedimentitalea todarodis</name>
    <dbReference type="NCBI Taxonomy" id="1631240"/>
    <lineage>
        <taxon>Bacteria</taxon>
        <taxon>Pseudomonadati</taxon>
        <taxon>Pseudomonadota</taxon>
        <taxon>Alphaproteobacteria</taxon>
        <taxon>Rhodobacterales</taxon>
        <taxon>Paracoccaceae</taxon>
        <taxon>Sedimentitalea</taxon>
    </lineage>
</organism>
<name>A0ABU3VKR7_9RHOB</name>
<keyword evidence="3" id="KW-1185">Reference proteome</keyword>
<protein>
    <submittedName>
        <fullName evidence="2">FAD/NAD(P)-binding protein</fullName>
    </submittedName>
</protein>
<feature type="domain" description="FAD-dependent urate hydroxylase HpyO/Asp monooxygenase CreE-like FAD/NAD(P)-binding" evidence="1">
    <location>
        <begin position="10"/>
        <end position="160"/>
    </location>
</feature>
<evidence type="ECO:0000313" key="3">
    <source>
        <dbReference type="Proteomes" id="UP001255416"/>
    </source>
</evidence>
<dbReference type="PANTHER" id="PTHR40254">
    <property type="entry name" value="BLR0577 PROTEIN"/>
    <property type="match status" value="1"/>
</dbReference>
<accession>A0ABU3VKR7</accession>
<dbReference type="InterPro" id="IPR036188">
    <property type="entry name" value="FAD/NAD-bd_sf"/>
</dbReference>
<dbReference type="SUPFAM" id="SSF51905">
    <property type="entry name" value="FAD/NAD(P)-binding domain"/>
    <property type="match status" value="1"/>
</dbReference>
<sequence length="521" mass="56652">MTQLTKSIGIVGCGPKGLYALDSLCEAARGIPAQQFDVHIFEPFAHPGAGPIYNPDQSDVLLMNFPAHMIDAWTERRGPNLRSWLKCAGTPVTAGTYVPRACVGEYLHHCFEVVLSSAPSNIRITVYPVKISALRPEGGSWLLEPGDISVDEVLVTTGHQDWTRRTQKVQTEAIASPFPVTCALTTDAVPPSTSVACKGFALTFIDTMLALTEGRGGVFTQSAQGYDYQPSGAEPKWIAPYSRSARPMRAKVDSDRFVPPQSELFWQDHICIFETEISERSDVSFINTVWPALQHIADAVLQRPQGSTRTCFDEWRGEVFSAERCRAELSKGYEIAIGVTAPDSLWALAEAWRRCYPALVAWISHQELLSKDAAHFRESAAEMERLAFGPPAQNVGKLLCLERMGLVSIDHLSGDHRCDVTINATIPATGSAELSKPLAGLLHDGHVSVGSLGGLRVDNDAQALTKGGVTSGLSIIGRATEGSVLGNDTLSRNLHDLPERWASRVTKAGRVFVPERVELPA</sequence>
<dbReference type="InterPro" id="IPR052189">
    <property type="entry name" value="L-asp_N-monooxygenase_NS-form"/>
</dbReference>
<dbReference type="RefSeq" id="WP_316782097.1">
    <property type="nucleotide sequence ID" value="NZ_JASMWN010000030.1"/>
</dbReference>
<dbReference type="EMBL" id="JASMWN010000030">
    <property type="protein sequence ID" value="MDU9006784.1"/>
    <property type="molecule type" value="Genomic_DNA"/>
</dbReference>
<dbReference type="PANTHER" id="PTHR40254:SF1">
    <property type="entry name" value="BLR0577 PROTEIN"/>
    <property type="match status" value="1"/>
</dbReference>
<reference evidence="3" key="1">
    <citation type="submission" date="2023-05" db="EMBL/GenBank/DDBJ databases">
        <title>Sedimentitalea sp. nov. JM2-8.</title>
        <authorList>
            <person name="Huang J."/>
        </authorList>
    </citation>
    <scope>NUCLEOTIDE SEQUENCE [LARGE SCALE GENOMIC DNA]</scope>
    <source>
        <strain evidence="3">KHS03</strain>
    </source>
</reference>
<dbReference type="Proteomes" id="UP001255416">
    <property type="component" value="Unassembled WGS sequence"/>
</dbReference>
<evidence type="ECO:0000259" key="1">
    <source>
        <dbReference type="Pfam" id="PF13454"/>
    </source>
</evidence>
<dbReference type="Pfam" id="PF13454">
    <property type="entry name" value="NAD_binding_9"/>
    <property type="match status" value="1"/>
</dbReference>
<dbReference type="InterPro" id="IPR038732">
    <property type="entry name" value="HpyO/CreE_NAD-binding"/>
</dbReference>
<proteinExistence type="predicted"/>